<gene>
    <name evidence="2" type="ORF">GCM10012280_45250</name>
</gene>
<organism evidence="2 3">
    <name type="scientific">Wenjunlia tyrosinilytica</name>
    <dbReference type="NCBI Taxonomy" id="1544741"/>
    <lineage>
        <taxon>Bacteria</taxon>
        <taxon>Bacillati</taxon>
        <taxon>Actinomycetota</taxon>
        <taxon>Actinomycetes</taxon>
        <taxon>Kitasatosporales</taxon>
        <taxon>Streptomycetaceae</taxon>
        <taxon>Wenjunlia</taxon>
    </lineage>
</organism>
<accession>A0A917ZU74</accession>
<reference evidence="2" key="2">
    <citation type="submission" date="2020-09" db="EMBL/GenBank/DDBJ databases">
        <authorList>
            <person name="Sun Q."/>
            <person name="Zhou Y."/>
        </authorList>
    </citation>
    <scope>NUCLEOTIDE SEQUENCE</scope>
    <source>
        <strain evidence="2">CGMCC 4.7201</strain>
    </source>
</reference>
<dbReference type="RefSeq" id="WP_189133601.1">
    <property type="nucleotide sequence ID" value="NZ_BMMS01000020.1"/>
</dbReference>
<keyword evidence="1" id="KW-0732">Signal</keyword>
<dbReference type="AlphaFoldDB" id="A0A917ZU74"/>
<sequence>MQTVLRSATLATAMAALALTGIAMAPSANATTVPCSADPTGNYWGLCDRYTDDGDSGGVSGSVELGESGDYDTNISNYFDAKGEHVYLFNEGMNRTLHFRVYWKDSAGRIHTAVDTSIAPNGPSKDYDLSLAEGVQVGIDIRSNATGRVALNSLRA</sequence>
<proteinExistence type="predicted"/>
<feature type="signal peptide" evidence="1">
    <location>
        <begin position="1"/>
        <end position="30"/>
    </location>
</feature>
<protein>
    <submittedName>
        <fullName evidence="2">Uncharacterized protein</fullName>
    </submittedName>
</protein>
<name>A0A917ZU74_9ACTN</name>
<comment type="caution">
    <text evidence="2">The sequence shown here is derived from an EMBL/GenBank/DDBJ whole genome shotgun (WGS) entry which is preliminary data.</text>
</comment>
<dbReference type="Proteomes" id="UP000641932">
    <property type="component" value="Unassembled WGS sequence"/>
</dbReference>
<keyword evidence="3" id="KW-1185">Reference proteome</keyword>
<dbReference type="EMBL" id="BMMS01000020">
    <property type="protein sequence ID" value="GGO93222.1"/>
    <property type="molecule type" value="Genomic_DNA"/>
</dbReference>
<evidence type="ECO:0000313" key="3">
    <source>
        <dbReference type="Proteomes" id="UP000641932"/>
    </source>
</evidence>
<evidence type="ECO:0000256" key="1">
    <source>
        <dbReference type="SAM" id="SignalP"/>
    </source>
</evidence>
<reference evidence="2" key="1">
    <citation type="journal article" date="2014" name="Int. J. Syst. Evol. Microbiol.">
        <title>Complete genome sequence of Corynebacterium casei LMG S-19264T (=DSM 44701T), isolated from a smear-ripened cheese.</title>
        <authorList>
            <consortium name="US DOE Joint Genome Institute (JGI-PGF)"/>
            <person name="Walter F."/>
            <person name="Albersmeier A."/>
            <person name="Kalinowski J."/>
            <person name="Ruckert C."/>
        </authorList>
    </citation>
    <scope>NUCLEOTIDE SEQUENCE</scope>
    <source>
        <strain evidence="2">CGMCC 4.7201</strain>
    </source>
</reference>
<feature type="chain" id="PRO_5036689320" evidence="1">
    <location>
        <begin position="31"/>
        <end position="156"/>
    </location>
</feature>
<evidence type="ECO:0000313" key="2">
    <source>
        <dbReference type="EMBL" id="GGO93222.1"/>
    </source>
</evidence>